<gene>
    <name evidence="1" type="ORF">FMM80_07615</name>
</gene>
<evidence type="ECO:0000313" key="2">
    <source>
        <dbReference type="Proteomes" id="UP000474104"/>
    </source>
</evidence>
<organism evidence="1 2">
    <name type="scientific">Schaedlerella arabinosiphila</name>
    <dbReference type="NCBI Taxonomy" id="2044587"/>
    <lineage>
        <taxon>Bacteria</taxon>
        <taxon>Bacillati</taxon>
        <taxon>Bacillota</taxon>
        <taxon>Clostridia</taxon>
        <taxon>Lachnospirales</taxon>
        <taxon>Lachnospiraceae</taxon>
        <taxon>Schaedlerella</taxon>
    </lineage>
</organism>
<accession>A0A9X5C9E6</accession>
<comment type="caution">
    <text evidence="1">The sequence shown here is derived from an EMBL/GenBank/DDBJ whole genome shotgun (WGS) entry which is preliminary data.</text>
</comment>
<dbReference type="Proteomes" id="UP000474104">
    <property type="component" value="Unassembled WGS sequence"/>
</dbReference>
<dbReference type="AlphaFoldDB" id="A0A9X5C9E6"/>
<dbReference type="EMBL" id="VIRB01000048">
    <property type="protein sequence ID" value="NDO68562.1"/>
    <property type="molecule type" value="Genomic_DNA"/>
</dbReference>
<proteinExistence type="predicted"/>
<evidence type="ECO:0000313" key="1">
    <source>
        <dbReference type="EMBL" id="NDO68562.1"/>
    </source>
</evidence>
<protein>
    <submittedName>
        <fullName evidence="1">Uncharacterized protein</fullName>
    </submittedName>
</protein>
<reference evidence="1 2" key="1">
    <citation type="submission" date="2019-07" db="EMBL/GenBank/DDBJ databases">
        <title>Draft genome sequences of 15 bacterial species constituting the stable defined intestinal microbiota of the GM15 gnotobiotic mouse model.</title>
        <authorList>
            <person name="Elie C."/>
            <person name="Mathieu A."/>
            <person name="Saliou A."/>
            <person name="Darnaud M."/>
            <person name="Leulier F."/>
            <person name="Tamellini A."/>
        </authorList>
    </citation>
    <scope>NUCLEOTIDE SEQUENCE [LARGE SCALE GENOMIC DNA]</scope>
    <source>
        <strain evidence="2">ASF 502</strain>
    </source>
</reference>
<dbReference type="OrthoDB" id="2086381at2"/>
<sequence>MMKEIIDEFIWGLEQTDIPTGFEQYTTALEKNLIPSFQRPQSRINQEQNNLYCVTTPIIN</sequence>
<name>A0A9X5C9E6_9FIRM</name>
<dbReference type="RefSeq" id="WP_125129098.1">
    <property type="nucleotide sequence ID" value="NZ_CASCYM010000051.1"/>
</dbReference>